<dbReference type="SMART" id="SM00833">
    <property type="entry name" value="CobW_C"/>
    <property type="match status" value="1"/>
</dbReference>
<evidence type="ECO:0000259" key="6">
    <source>
        <dbReference type="SMART" id="SM00833"/>
    </source>
</evidence>
<evidence type="ECO:0000256" key="2">
    <source>
        <dbReference type="ARBA" id="ARBA00022801"/>
    </source>
</evidence>
<dbReference type="InterPro" id="IPR011629">
    <property type="entry name" value="CobW-like_C"/>
</dbReference>
<sequence>MTQVHIVSGFLGAGKTTLLLKLLAFVEGNKVIIENEFGEVGIDGDVLQRANYDVVEMVQGCICCSMRANFEAMLLSVIEDYHPEHIFIEPTGIGMLSQITALFKRKDIADRCSLTMPIVVVDALDYLMLVEDFGLFYKDQIAHAGIIVLSKIQLMREDNLDVIIKSLRSINPQADIMARDWEQFSELDYWELTNTEFDPEKTIRIRGAIGVLSGNLQSYSLTAPRRINRENLQYILDNLQNKQLGRIVRAKGFVEGDDGPLEFNYVNGRYTINDNSLGNSSRVCIIGSNLNRDMLSVIWSGDGVGVL</sequence>
<keyword evidence="1" id="KW-0547">Nucleotide-binding</keyword>
<dbReference type="PANTHER" id="PTHR13748:SF62">
    <property type="entry name" value="COBW DOMAIN-CONTAINING PROTEIN"/>
    <property type="match status" value="1"/>
</dbReference>
<evidence type="ECO:0000256" key="3">
    <source>
        <dbReference type="ARBA" id="ARBA00023186"/>
    </source>
</evidence>
<dbReference type="GO" id="GO:0000166">
    <property type="term" value="F:nucleotide binding"/>
    <property type="evidence" value="ECO:0007669"/>
    <property type="project" value="UniProtKB-KW"/>
</dbReference>
<keyword evidence="2" id="KW-0378">Hydrolase</keyword>
<dbReference type="SUPFAM" id="SSF52540">
    <property type="entry name" value="P-loop containing nucleoside triphosphate hydrolases"/>
    <property type="match status" value="1"/>
</dbReference>
<dbReference type="OrthoDB" id="9808822at2"/>
<proteinExistence type="inferred from homology"/>
<dbReference type="Pfam" id="PF07683">
    <property type="entry name" value="CobW_C"/>
    <property type="match status" value="1"/>
</dbReference>
<dbReference type="InterPro" id="IPR036627">
    <property type="entry name" value="CobW-likC_sf"/>
</dbReference>
<accession>Q0AZU5</accession>
<dbReference type="RefSeq" id="WP_011639867.1">
    <property type="nucleotide sequence ID" value="NC_008346.1"/>
</dbReference>
<dbReference type="InterPro" id="IPR003495">
    <property type="entry name" value="CobW/HypB/UreG_nucleotide-bd"/>
</dbReference>
<dbReference type="Proteomes" id="UP000001968">
    <property type="component" value="Chromosome"/>
</dbReference>
<dbReference type="KEGG" id="swo:Swol_0421"/>
<comment type="catalytic activity">
    <reaction evidence="5">
        <text>GTP + H2O = GDP + phosphate + H(+)</text>
        <dbReference type="Rhea" id="RHEA:19669"/>
        <dbReference type="ChEBI" id="CHEBI:15377"/>
        <dbReference type="ChEBI" id="CHEBI:15378"/>
        <dbReference type="ChEBI" id="CHEBI:37565"/>
        <dbReference type="ChEBI" id="CHEBI:43474"/>
        <dbReference type="ChEBI" id="CHEBI:58189"/>
    </reaction>
    <physiologicalReaction direction="left-to-right" evidence="5">
        <dbReference type="Rhea" id="RHEA:19670"/>
    </physiologicalReaction>
</comment>
<evidence type="ECO:0000256" key="1">
    <source>
        <dbReference type="ARBA" id="ARBA00022741"/>
    </source>
</evidence>
<protein>
    <recommendedName>
        <fullName evidence="6">CobW C-terminal domain-containing protein</fullName>
    </recommendedName>
</protein>
<evidence type="ECO:0000256" key="4">
    <source>
        <dbReference type="ARBA" id="ARBA00034320"/>
    </source>
</evidence>
<comment type="similarity">
    <text evidence="4">Belongs to the SIMIBI class G3E GTPase family. ZNG1 subfamily.</text>
</comment>
<evidence type="ECO:0000313" key="7">
    <source>
        <dbReference type="EMBL" id="ABI67759.1"/>
    </source>
</evidence>
<dbReference type="GO" id="GO:0005737">
    <property type="term" value="C:cytoplasm"/>
    <property type="evidence" value="ECO:0007669"/>
    <property type="project" value="TreeGrafter"/>
</dbReference>
<dbReference type="EMBL" id="CP000448">
    <property type="protein sequence ID" value="ABI67759.1"/>
    <property type="molecule type" value="Genomic_DNA"/>
</dbReference>
<organism evidence="7 8">
    <name type="scientific">Syntrophomonas wolfei subsp. wolfei (strain DSM 2245B / Goettingen)</name>
    <dbReference type="NCBI Taxonomy" id="335541"/>
    <lineage>
        <taxon>Bacteria</taxon>
        <taxon>Bacillati</taxon>
        <taxon>Bacillota</taxon>
        <taxon>Clostridia</taxon>
        <taxon>Eubacteriales</taxon>
        <taxon>Syntrophomonadaceae</taxon>
        <taxon>Syntrophomonas</taxon>
    </lineage>
</organism>
<dbReference type="HOGENOM" id="CLU_017452_1_3_9"/>
<dbReference type="SUPFAM" id="SSF90002">
    <property type="entry name" value="Hypothetical protein YjiA, C-terminal domain"/>
    <property type="match status" value="1"/>
</dbReference>
<dbReference type="eggNOG" id="COG0523">
    <property type="taxonomic scope" value="Bacteria"/>
</dbReference>
<dbReference type="GO" id="GO:0016787">
    <property type="term" value="F:hydrolase activity"/>
    <property type="evidence" value="ECO:0007669"/>
    <property type="project" value="UniProtKB-KW"/>
</dbReference>
<dbReference type="PANTHER" id="PTHR13748">
    <property type="entry name" value="COBW-RELATED"/>
    <property type="match status" value="1"/>
</dbReference>
<dbReference type="STRING" id="335541.Swol_0421"/>
<evidence type="ECO:0000256" key="5">
    <source>
        <dbReference type="ARBA" id="ARBA00049117"/>
    </source>
</evidence>
<dbReference type="Gene3D" id="3.40.50.300">
    <property type="entry name" value="P-loop containing nucleotide triphosphate hydrolases"/>
    <property type="match status" value="1"/>
</dbReference>
<dbReference type="Pfam" id="PF02492">
    <property type="entry name" value="cobW"/>
    <property type="match status" value="1"/>
</dbReference>
<keyword evidence="3" id="KW-0143">Chaperone</keyword>
<reference evidence="8" key="1">
    <citation type="journal article" date="2010" name="Environ. Microbiol.">
        <title>The genome of Syntrophomonas wolfei: new insights into syntrophic metabolism and biohydrogen production.</title>
        <authorList>
            <person name="Sieber J.R."/>
            <person name="Sims D.R."/>
            <person name="Han C."/>
            <person name="Kim E."/>
            <person name="Lykidis A."/>
            <person name="Lapidus A.L."/>
            <person name="McDonnald E."/>
            <person name="Rohlin L."/>
            <person name="Culley D.E."/>
            <person name="Gunsalus R."/>
            <person name="McInerney M.J."/>
        </authorList>
    </citation>
    <scope>NUCLEOTIDE SEQUENCE [LARGE SCALE GENOMIC DNA]</scope>
    <source>
        <strain evidence="8">DSM 2245B / Goettingen</strain>
    </source>
</reference>
<evidence type="ECO:0000313" key="8">
    <source>
        <dbReference type="Proteomes" id="UP000001968"/>
    </source>
</evidence>
<gene>
    <name evidence="7" type="ordered locus">Swol_0421</name>
</gene>
<dbReference type="AlphaFoldDB" id="Q0AZU5"/>
<feature type="domain" description="CobW C-terminal" evidence="6">
    <location>
        <begin position="216"/>
        <end position="303"/>
    </location>
</feature>
<name>Q0AZU5_SYNWW</name>
<dbReference type="Gene3D" id="3.30.1220.10">
    <property type="entry name" value="CobW-like, C-terminal domain"/>
    <property type="match status" value="1"/>
</dbReference>
<dbReference type="InterPro" id="IPR027417">
    <property type="entry name" value="P-loop_NTPase"/>
</dbReference>
<dbReference type="InterPro" id="IPR051316">
    <property type="entry name" value="Zinc-reg_GTPase_activator"/>
</dbReference>
<keyword evidence="8" id="KW-1185">Reference proteome</keyword>